<feature type="region of interest" description="Disordered" evidence="1">
    <location>
        <begin position="11"/>
        <end position="80"/>
    </location>
</feature>
<sequence>AHYAQGNYYAAAGGSQPAGALTAGGAGPTHSLGARDRPLACAGKKPAGRARPGARPGTSRPGRPGAGHRGKSSEHDIHWLTSGSTVAMTIRNKRDNDGSRTINGVDIVHLALPGLFGGGQAPARSATVGHTAPSSQQLRYPPPPYTGGKHSYTVRYTAPPPAPPTTYAYASQPATVPGNPRAPHLLSISSQPHNADPEAVISSGPSSESCLSMTGNVVSGDKWGKELRDVERAVQRISDLDIKESHTASTGESGEEGGAEPTLETPVAIKHEINGSTIAGEGEQIERNASPNSLYHIPSDKKEGCCGKFKSTQFFKGSSYIFNLLSFIMPLFSVANWYFDWTIFTEMWSWQESQCQAMLESRWDEDKLKEFGYDASVHSRQDIFARACEAMKSSGSMNVEFAGTTLSLSRSQVLALVYISILLLSLRHQTLFFIIRHPSFPYFDKYSKWRKSVTLAFFVPIFGSFFYNQKSIARHNKRLEEGDPNRVGCLGVIQGGIFIEIISWVSIPFMMIRQVLWVLRVFIMDVSGVGDSSTDYIIKASNDSKHRRRSMLRSFRSSQPEESHNNEESKRSSFFKRIISTNNLTFSAKEEEVAPIYWRGITFKKLLSYVGLWGVFEAIGQLIVLIIHEHYTDSELTETIESALLTFAPTKSLVPSSSPYPTESYRPTNLSTDPSTPYSKNHTPMPASFGPTITIYPTPETMDTIVSSYSPTAGGTQTVEWSLTISPTIGTVDRLDIPVPTYPTPMPTSSSPTASNNPTTETMDTNGSSLSPTWGGIQTSGESLTGSPTSFITSPTESYWVPNWHNAEFSEGTCVSKDGLYGMSEALPKFADQLTCCEVAFKDQESQACLREAGVLSDKVYWFPDYSVAYSVGTCQNRTGSTQPDMPHFRSQQQCCMIAFANQKPEICLKQLPGYSTSFESMSDAYKYSEWAFALAFSNIRKEMRAEQGMGLSRRRSPDEQTMQTAKPSSTTQTTENIMSPNSKEIREHAMKMLKM</sequence>
<keyword evidence="2" id="KW-0472">Membrane</keyword>
<feature type="compositionally biased region" description="Low complexity" evidence="1">
    <location>
        <begin position="11"/>
        <end position="21"/>
    </location>
</feature>
<feature type="compositionally biased region" description="Basic and acidic residues" evidence="1">
    <location>
        <begin position="559"/>
        <end position="569"/>
    </location>
</feature>
<feature type="transmembrane region" description="Helical" evidence="2">
    <location>
        <begin position="320"/>
        <end position="339"/>
    </location>
</feature>
<feature type="region of interest" description="Disordered" evidence="1">
    <location>
        <begin position="193"/>
        <end position="213"/>
    </location>
</feature>
<keyword evidence="2" id="KW-0812">Transmembrane</keyword>
<reference evidence="3 4" key="1">
    <citation type="journal article" date="2012" name="Genome Biol.">
        <title>Genome and low-iron response of an oceanic diatom adapted to chronic iron limitation.</title>
        <authorList>
            <person name="Lommer M."/>
            <person name="Specht M."/>
            <person name="Roy A.S."/>
            <person name="Kraemer L."/>
            <person name="Andreson R."/>
            <person name="Gutowska M.A."/>
            <person name="Wolf J."/>
            <person name="Bergner S.V."/>
            <person name="Schilhabel M.B."/>
            <person name="Klostermeier U.C."/>
            <person name="Beiko R.G."/>
            <person name="Rosenstiel P."/>
            <person name="Hippler M."/>
            <person name="Laroche J."/>
        </authorList>
    </citation>
    <scope>NUCLEOTIDE SEQUENCE [LARGE SCALE GENOMIC DNA]</scope>
    <source>
        <strain evidence="3 4">CCMP1005</strain>
    </source>
</reference>
<dbReference type="Proteomes" id="UP000266841">
    <property type="component" value="Unassembled WGS sequence"/>
</dbReference>
<proteinExistence type="predicted"/>
<evidence type="ECO:0000256" key="1">
    <source>
        <dbReference type="SAM" id="MobiDB-lite"/>
    </source>
</evidence>
<feature type="region of interest" description="Disordered" evidence="1">
    <location>
        <begin position="947"/>
        <end position="978"/>
    </location>
</feature>
<organism evidence="3 4">
    <name type="scientific">Thalassiosira oceanica</name>
    <name type="common">Marine diatom</name>
    <dbReference type="NCBI Taxonomy" id="159749"/>
    <lineage>
        <taxon>Eukaryota</taxon>
        <taxon>Sar</taxon>
        <taxon>Stramenopiles</taxon>
        <taxon>Ochrophyta</taxon>
        <taxon>Bacillariophyta</taxon>
        <taxon>Coscinodiscophyceae</taxon>
        <taxon>Thalassiosirophycidae</taxon>
        <taxon>Thalassiosirales</taxon>
        <taxon>Thalassiosiraceae</taxon>
        <taxon>Thalassiosira</taxon>
    </lineage>
</organism>
<feature type="transmembrane region" description="Helical" evidence="2">
    <location>
        <begin position="487"/>
        <end position="511"/>
    </location>
</feature>
<evidence type="ECO:0000313" key="3">
    <source>
        <dbReference type="EMBL" id="EJK50668.1"/>
    </source>
</evidence>
<evidence type="ECO:0000256" key="2">
    <source>
        <dbReference type="SAM" id="Phobius"/>
    </source>
</evidence>
<feature type="region of interest" description="Disordered" evidence="1">
    <location>
        <begin position="238"/>
        <end position="266"/>
    </location>
</feature>
<feature type="compositionally biased region" description="Polar residues" evidence="1">
    <location>
        <begin position="960"/>
        <end position="978"/>
    </location>
</feature>
<keyword evidence="2" id="KW-1133">Transmembrane helix</keyword>
<gene>
    <name evidence="3" type="ORF">THAOC_30291</name>
</gene>
<feature type="region of interest" description="Disordered" evidence="1">
    <location>
        <begin position="548"/>
        <end position="569"/>
    </location>
</feature>
<feature type="region of interest" description="Disordered" evidence="1">
    <location>
        <begin position="656"/>
        <end position="684"/>
    </location>
</feature>
<accession>K0RAI9</accession>
<keyword evidence="4" id="KW-1185">Reference proteome</keyword>
<dbReference type="AlphaFoldDB" id="K0RAI9"/>
<feature type="non-terminal residue" evidence="3">
    <location>
        <position position="1"/>
    </location>
</feature>
<comment type="caution">
    <text evidence="3">The sequence shown here is derived from an EMBL/GenBank/DDBJ whole genome shotgun (WGS) entry which is preliminary data.</text>
</comment>
<protein>
    <submittedName>
        <fullName evidence="3">Uncharacterized protein</fullName>
    </submittedName>
</protein>
<feature type="region of interest" description="Disordered" evidence="1">
    <location>
        <begin position="742"/>
        <end position="770"/>
    </location>
</feature>
<feature type="compositionally biased region" description="Low complexity" evidence="1">
    <location>
        <begin position="747"/>
        <end position="762"/>
    </location>
</feature>
<feature type="transmembrane region" description="Helical" evidence="2">
    <location>
        <begin position="413"/>
        <end position="437"/>
    </location>
</feature>
<feature type="region of interest" description="Disordered" evidence="1">
    <location>
        <begin position="121"/>
        <end position="142"/>
    </location>
</feature>
<feature type="compositionally biased region" description="Polar residues" evidence="1">
    <location>
        <begin position="203"/>
        <end position="213"/>
    </location>
</feature>
<dbReference type="EMBL" id="AGNL01043209">
    <property type="protein sequence ID" value="EJK50668.1"/>
    <property type="molecule type" value="Genomic_DNA"/>
</dbReference>
<feature type="compositionally biased region" description="Low complexity" evidence="1">
    <location>
        <begin position="42"/>
        <end position="63"/>
    </location>
</feature>
<name>K0RAI9_THAOC</name>
<feature type="transmembrane region" description="Helical" evidence="2">
    <location>
        <begin position="449"/>
        <end position="467"/>
    </location>
</feature>
<evidence type="ECO:0000313" key="4">
    <source>
        <dbReference type="Proteomes" id="UP000266841"/>
    </source>
</evidence>
<feature type="compositionally biased region" description="Polar residues" evidence="1">
    <location>
        <begin position="656"/>
        <end position="682"/>
    </location>
</feature>